<dbReference type="GO" id="GO:0006744">
    <property type="term" value="P:ubiquinone biosynthetic process"/>
    <property type="evidence" value="ECO:0007669"/>
    <property type="project" value="UniProtKB-UniRule"/>
</dbReference>
<keyword evidence="10" id="KW-1185">Reference proteome</keyword>
<accession>A0AAD6UQC1</accession>
<dbReference type="Proteomes" id="UP001219525">
    <property type="component" value="Unassembled WGS sequence"/>
</dbReference>
<evidence type="ECO:0000256" key="1">
    <source>
        <dbReference type="ARBA" id="ARBA00001946"/>
    </source>
</evidence>
<organism evidence="9 10">
    <name type="scientific">Mycena pura</name>
    <dbReference type="NCBI Taxonomy" id="153505"/>
    <lineage>
        <taxon>Eukaryota</taxon>
        <taxon>Fungi</taxon>
        <taxon>Dikarya</taxon>
        <taxon>Basidiomycota</taxon>
        <taxon>Agaricomycotina</taxon>
        <taxon>Agaricomycetes</taxon>
        <taxon>Agaricomycetidae</taxon>
        <taxon>Agaricales</taxon>
        <taxon>Marasmiineae</taxon>
        <taxon>Mycenaceae</taxon>
        <taxon>Mycena</taxon>
    </lineage>
</organism>
<dbReference type="AlphaFoldDB" id="A0AAD6UQC1"/>
<evidence type="ECO:0000256" key="2">
    <source>
        <dbReference type="ARBA" id="ARBA00004141"/>
    </source>
</evidence>
<comment type="pathway">
    <text evidence="8">Cofactor biosynthesis; ubiquinone biosynthesis.</text>
</comment>
<keyword evidence="4 8" id="KW-0808">Transferase</keyword>
<keyword evidence="8" id="KW-0831">Ubiquinone biosynthesis</keyword>
<comment type="catalytic activity">
    <reaction evidence="8">
        <text>an all-trans-polyprenyl diphosphate + 4-hydroxybenzoate = a 4-hydroxy-3-(all-trans-polyprenyl)benzoate + diphosphate</text>
        <dbReference type="Rhea" id="RHEA:44504"/>
        <dbReference type="Rhea" id="RHEA-COMP:9514"/>
        <dbReference type="Rhea" id="RHEA-COMP:9564"/>
        <dbReference type="ChEBI" id="CHEBI:17879"/>
        <dbReference type="ChEBI" id="CHEBI:33019"/>
        <dbReference type="ChEBI" id="CHEBI:58914"/>
        <dbReference type="ChEBI" id="CHEBI:78396"/>
        <dbReference type="EC" id="2.5.1.39"/>
    </reaction>
</comment>
<keyword evidence="7 8" id="KW-0472">Membrane</keyword>
<name>A0AAD6UQC1_9AGAR</name>
<evidence type="ECO:0000256" key="5">
    <source>
        <dbReference type="ARBA" id="ARBA00022692"/>
    </source>
</evidence>
<feature type="transmembrane region" description="Helical" evidence="8">
    <location>
        <begin position="247"/>
        <end position="269"/>
    </location>
</feature>
<dbReference type="EMBL" id="JARJCW010000133">
    <property type="protein sequence ID" value="KAJ7191422.1"/>
    <property type="molecule type" value="Genomic_DNA"/>
</dbReference>
<evidence type="ECO:0000256" key="3">
    <source>
        <dbReference type="ARBA" id="ARBA00005985"/>
    </source>
</evidence>
<dbReference type="HAMAP" id="MF_01635">
    <property type="entry name" value="UbiA"/>
    <property type="match status" value="1"/>
</dbReference>
<keyword evidence="8" id="KW-0414">Isoprene biosynthesis</keyword>
<dbReference type="GO" id="GO:0005743">
    <property type="term" value="C:mitochondrial inner membrane"/>
    <property type="evidence" value="ECO:0007669"/>
    <property type="project" value="UniProtKB-SubCell"/>
</dbReference>
<dbReference type="GO" id="GO:0008299">
    <property type="term" value="P:isoprenoid biosynthetic process"/>
    <property type="evidence" value="ECO:0007669"/>
    <property type="project" value="UniProtKB-UniRule"/>
</dbReference>
<comment type="cofactor">
    <cofactor evidence="1 8">
        <name>Mg(2+)</name>
        <dbReference type="ChEBI" id="CHEBI:18420"/>
    </cofactor>
</comment>
<comment type="function">
    <text evidence="8">Catalyzes the prenylation of para-hydroxybenzoate (PHB) with an all-trans polyprenyl group. Mediates the second step in the final reaction sequence of coenzyme Q (CoQ) biosynthesis, which is the condensation of the polyisoprenoid side chain with PHB, generating the first membrane-bound Q intermediate.</text>
</comment>
<dbReference type="PANTHER" id="PTHR11048">
    <property type="entry name" value="PRENYLTRANSFERASES"/>
    <property type="match status" value="1"/>
</dbReference>
<sequence>MDHYSAAENLKETTLLLTHHVAPKPNPTFPLGLVPAPWRPYLELIRIEKPTGTMLMFWPGAWSLTMAAYAARAPPAAYACALGKTLVGAFVLRSAACTVNDIVDREVDAGVERTRTRPLPSGRVSVRAAALYLLVQYALGTAFFYATTRGGAFWVALAQLVPMRVFAVYPLLKRVTHWPQAWLGLAMNGGLVTAWLELAPDADYVVLGTALASCWCWTMLYDTIYACQDLADDARLGVRSSALRLGARVRSALLACGGAFVLLLAGAGAANAHGAPFFVGAVGGAAAHLVWQAKTVDLAVPRSCGETFRRNAQLGGIVWAGLVLDYARALRAGT</sequence>
<evidence type="ECO:0000256" key="7">
    <source>
        <dbReference type="ARBA" id="ARBA00023136"/>
    </source>
</evidence>
<keyword evidence="5 8" id="KW-0812">Transmembrane</keyword>
<dbReference type="Gene3D" id="1.20.120.1780">
    <property type="entry name" value="UbiA prenyltransferase"/>
    <property type="match status" value="1"/>
</dbReference>
<feature type="transmembrane region" description="Helical" evidence="8">
    <location>
        <begin position="275"/>
        <end position="293"/>
    </location>
</feature>
<keyword evidence="8" id="KW-0999">Mitochondrion inner membrane</keyword>
<dbReference type="Gene3D" id="1.10.357.140">
    <property type="entry name" value="UbiA prenyltransferase"/>
    <property type="match status" value="1"/>
</dbReference>
<evidence type="ECO:0000256" key="4">
    <source>
        <dbReference type="ARBA" id="ARBA00022679"/>
    </source>
</evidence>
<proteinExistence type="inferred from homology"/>
<dbReference type="Pfam" id="PF01040">
    <property type="entry name" value="UbiA"/>
    <property type="match status" value="1"/>
</dbReference>
<dbReference type="InterPro" id="IPR039653">
    <property type="entry name" value="Prenyltransferase"/>
</dbReference>
<feature type="transmembrane region" description="Helical" evidence="8">
    <location>
        <begin position="124"/>
        <end position="146"/>
    </location>
</feature>
<dbReference type="PANTHER" id="PTHR11048:SF28">
    <property type="entry name" value="4-HYDROXYBENZOATE POLYPRENYLTRANSFERASE, MITOCHONDRIAL"/>
    <property type="match status" value="1"/>
</dbReference>
<dbReference type="InterPro" id="IPR006370">
    <property type="entry name" value="HB_polyprenyltransferase-like"/>
</dbReference>
<dbReference type="GO" id="GO:0008412">
    <property type="term" value="F:4-hydroxybenzoate polyprenyltransferase activity"/>
    <property type="evidence" value="ECO:0007669"/>
    <property type="project" value="UniProtKB-EC"/>
</dbReference>
<dbReference type="FunFam" id="1.20.120.1780:FF:000001">
    <property type="entry name" value="4-hydroxybenzoate octaprenyltransferase"/>
    <property type="match status" value="1"/>
</dbReference>
<dbReference type="InterPro" id="IPR000537">
    <property type="entry name" value="UbiA_prenyltransferase"/>
</dbReference>
<comment type="similarity">
    <text evidence="3 8">Belongs to the UbiA prenyltransferase family.</text>
</comment>
<keyword evidence="6 8" id="KW-1133">Transmembrane helix</keyword>
<comment type="subcellular location">
    <subcellularLocation>
        <location evidence="2">Membrane</location>
        <topology evidence="2">Multi-pass membrane protein</topology>
    </subcellularLocation>
    <subcellularLocation>
        <location evidence="8">Mitochondrion inner membrane</location>
        <topology evidence="8">Multi-pass membrane protein</topology>
        <orientation evidence="8">Matrix side</orientation>
    </subcellularLocation>
</comment>
<evidence type="ECO:0000313" key="9">
    <source>
        <dbReference type="EMBL" id="KAJ7191422.1"/>
    </source>
</evidence>
<dbReference type="InterPro" id="IPR044878">
    <property type="entry name" value="UbiA_sf"/>
</dbReference>
<feature type="transmembrane region" description="Helical" evidence="8">
    <location>
        <begin position="152"/>
        <end position="172"/>
    </location>
</feature>
<evidence type="ECO:0000256" key="6">
    <source>
        <dbReference type="ARBA" id="ARBA00022989"/>
    </source>
</evidence>
<protein>
    <recommendedName>
        <fullName evidence="8">4-hydroxybenzoate polyprenyltransferase, mitochondrial</fullName>
        <shortName evidence="8">4-HB polyprenyltransferase</shortName>
        <ecNumber evidence="8">2.5.1.39</ecNumber>
    </recommendedName>
    <alternativeName>
        <fullName evidence="8">Para-hydroxybenzoate--polyprenyltransferase</fullName>
        <shortName evidence="8">PHB:PPT</shortName>
        <shortName evidence="8">PHB:polyprenyltransferase</shortName>
    </alternativeName>
</protein>
<evidence type="ECO:0000256" key="8">
    <source>
        <dbReference type="HAMAP-Rule" id="MF_03189"/>
    </source>
</evidence>
<evidence type="ECO:0000313" key="10">
    <source>
        <dbReference type="Proteomes" id="UP001219525"/>
    </source>
</evidence>
<dbReference type="EC" id="2.5.1.39" evidence="8"/>
<reference evidence="9" key="1">
    <citation type="submission" date="2023-03" db="EMBL/GenBank/DDBJ databases">
        <title>Massive genome expansion in bonnet fungi (Mycena s.s.) driven by repeated elements and novel gene families across ecological guilds.</title>
        <authorList>
            <consortium name="Lawrence Berkeley National Laboratory"/>
            <person name="Harder C.B."/>
            <person name="Miyauchi S."/>
            <person name="Viragh M."/>
            <person name="Kuo A."/>
            <person name="Thoen E."/>
            <person name="Andreopoulos B."/>
            <person name="Lu D."/>
            <person name="Skrede I."/>
            <person name="Drula E."/>
            <person name="Henrissat B."/>
            <person name="Morin E."/>
            <person name="Kohler A."/>
            <person name="Barry K."/>
            <person name="LaButti K."/>
            <person name="Morin E."/>
            <person name="Salamov A."/>
            <person name="Lipzen A."/>
            <person name="Mereny Z."/>
            <person name="Hegedus B."/>
            <person name="Baldrian P."/>
            <person name="Stursova M."/>
            <person name="Weitz H."/>
            <person name="Taylor A."/>
            <person name="Grigoriev I.V."/>
            <person name="Nagy L.G."/>
            <person name="Martin F."/>
            <person name="Kauserud H."/>
        </authorList>
    </citation>
    <scope>NUCLEOTIDE SEQUENCE</scope>
    <source>
        <strain evidence="9">9144</strain>
    </source>
</reference>
<dbReference type="CDD" id="cd13959">
    <property type="entry name" value="PT_UbiA_COQ2"/>
    <property type="match status" value="1"/>
</dbReference>
<keyword evidence="8" id="KW-0496">Mitochondrion</keyword>
<gene>
    <name evidence="9" type="ORF">GGX14DRAFT_600650</name>
</gene>
<comment type="caution">
    <text evidence="9">The sequence shown here is derived from an EMBL/GenBank/DDBJ whole genome shotgun (WGS) entry which is preliminary data.</text>
</comment>